<feature type="coiled-coil region" evidence="1">
    <location>
        <begin position="1769"/>
        <end position="1796"/>
    </location>
</feature>
<name>A0AAJ5W4H3_9SPHI</name>
<feature type="domain" description="Helicase C-terminal" evidence="3">
    <location>
        <begin position="1367"/>
        <end position="1533"/>
    </location>
</feature>
<keyword evidence="4" id="KW-0347">Helicase</keyword>
<gene>
    <name evidence="4" type="ORF">P0Y49_13960</name>
</gene>
<keyword evidence="4" id="KW-0378">Hydrolase</keyword>
<feature type="region of interest" description="Disordered" evidence="2">
    <location>
        <begin position="1837"/>
        <end position="1856"/>
    </location>
</feature>
<reference evidence="4" key="1">
    <citation type="submission" date="2023-03" db="EMBL/GenBank/DDBJ databases">
        <title>Andean soil-derived lignocellulolytic bacterial consortium as a source of novel taxa and putative plastic-active enzymes.</title>
        <authorList>
            <person name="Diaz-Garcia L."/>
            <person name="Chuvochina M."/>
            <person name="Feuerriegel G."/>
            <person name="Bunk B."/>
            <person name="Sproer C."/>
            <person name="Streit W.R."/>
            <person name="Rodriguez L.M."/>
            <person name="Overmann J."/>
            <person name="Jimenez D.J."/>
        </authorList>
    </citation>
    <scope>NUCLEOTIDE SEQUENCE</scope>
    <source>
        <strain evidence="4">MAG 3858</strain>
    </source>
</reference>
<dbReference type="SUPFAM" id="SSF53335">
    <property type="entry name" value="S-adenosyl-L-methionine-dependent methyltransferases"/>
    <property type="match status" value="1"/>
</dbReference>
<protein>
    <submittedName>
        <fullName evidence="4">Helicase-related protein</fullName>
    </submittedName>
</protein>
<dbReference type="GO" id="GO:0009007">
    <property type="term" value="F:site-specific DNA-methyltransferase (adenine-specific) activity"/>
    <property type="evidence" value="ECO:0007669"/>
    <property type="project" value="UniProtKB-EC"/>
</dbReference>
<organism evidence="4 5">
    <name type="scientific">Candidatus Pedobacter colombiensis</name>
    <dbReference type="NCBI Taxonomy" id="3121371"/>
    <lineage>
        <taxon>Bacteria</taxon>
        <taxon>Pseudomonadati</taxon>
        <taxon>Bacteroidota</taxon>
        <taxon>Sphingobacteriia</taxon>
        <taxon>Sphingobacteriales</taxon>
        <taxon>Sphingobacteriaceae</taxon>
        <taxon>Pedobacter</taxon>
    </lineage>
</organism>
<dbReference type="SMART" id="SM00487">
    <property type="entry name" value="DEXDc"/>
    <property type="match status" value="1"/>
</dbReference>
<evidence type="ECO:0000256" key="1">
    <source>
        <dbReference type="SAM" id="Coils"/>
    </source>
</evidence>
<dbReference type="InterPro" id="IPR052933">
    <property type="entry name" value="DNA_Protect_Modify"/>
</dbReference>
<dbReference type="EMBL" id="CP119313">
    <property type="protein sequence ID" value="WEK17904.1"/>
    <property type="molecule type" value="Genomic_DNA"/>
</dbReference>
<sequence>MAYNTLHKLRDNIAAIRIALVFKQGDVLSDTALAELRLYSGFGGIKAVLLGNGSKEEWTAQGAIAADFRLYDDVISLHQLLKEHFDDIQYGQVIASMKNSALTSFYTPEVIPQTLYQSLAENGIYPKRIYEPSAGAGIFITEAYKAFPTLELVTAVEKDLLTGKVLQAIAAGEKKLTSVQVCGFEESTNDDHGQYDLIVSNIPFGNFTVYDPAFPQKELSGKIHNYFFAKGLEKLADGGMLAYITTSAFLNNASNKEAVKYLLERADFVSLHVLPDNLMKDTGNTEAPCHLLVLQKNSSKAEIKSYENFLLETTAKRNEYGSYTVSSMIALREHDFIIGNVIKAGTNQYGQATEVIWQEGGMDQIAVPLSRALSLRLQHDFNKEAFAQISFDPIPTKTTKEQKLTLLPLPETRPIDVTVQLGLFDVAPAESINRAHSYLTDRDTALIQKQTVRIISTIKTKEAPGHESILLLTAKLTKGNRFAYKLISNLQEIEAPAFWMDAYQLSQHQKALGEKLKEYDHAYFFEGDLSLESAFGLKVDGLSPYSEMKPFYRLDTLVTQDGMVGLITYEDRAKQHPLFDPLVSQNDLDFYKGYTQVRDLYLELFHAEASDPLQLSNATLRNELNEQYDTLTAAYGQFNSPKNKKLIMADVAFGLNVLSSLERRDLEQYVKSDIFSLNLNLAEEAFKTDKAIEALAHCLNMKGFVDINFIAGIIEKNQQQCIAELGEHIYLNPITDKWETADAFLSGNVVDKLARSLSKVQDEANNTQYQRSIDALEKIQPEKIPFELLDFNLGERWIPVSYYEKFGKQLFDLETTVSFLSSLDTFKVTIKGSNAKVDQEYAIRPKSGKNTYGYTLLEHALENTSPFFTYETQIGGQTVRIPDNDATQLAHQKIENIRGAFLIWLTELPSAERKALELLYNDTFNCYRLREYDGSHLSFPGLNKAALGIEDLYSSQKNAAWRIIENRGGLIDHEVGLGKTLTMIIAAQEMKRLDIVRKPMILALKSNASEIRDTYKLAYPKARILAPDDSDYEPAKRLRLFHEIKSNNWDCVILTHDQFIKIPQAPEVQQAILQAELDCVDQDLETLRSLGDDISKSMLKGLEIRKNNLTGKLKGIEARIEKSKDEGIDFREMGIDHLFIDESHKFKNLTFTTRHGRVSGLGNTEGSQKSLNMLFAIRTLQQKFDADLCATFLSGTPISNSLTELYLIFKYLRPKEMKRQGIENFDGWAAVYARKTTDFEFSVTNEIIAKERFRHFIKVPELAMFYNEITDYKTAQHIHLDKPELDEELVSIKPTGDQQEYIKCLMAFAKTGNAHFIGRPALSASEDKARMLIATNYAKKMSADMRLIDPVLYEDHPNHKVNVCARKVAEWYEKSHEQKGTQIIFSDIGTPKAGVFNLYDALKEKLVKDFNIPAHEITFIHDNDWVGVKRAKLFNKMNSGQIRILLGSTEKAGTGLNVQQRMVAMHHIDIPWKPSELEQRNGRGARKGNWVAKAHFNNKIKSYIYAVEQSLDNYKFNLLKNKQLFISQMKNNELHIRTIDEGSIDEKSGMNFSEYIAILSGDTSLLEKSKVEKKLAVLENLKKAHFREISNGRFSLEKMILSCERKEAILGKLREDNSHYQRVLKHEKDGIKSNPLQLSGCKHADTEVLGKYLIDLHQTAYQSTDNRHIGSLYGYELFLVPKSETNRDNIAIACNSFFARRSEDGIHYTYNGGYPNTDNPKLAARYFLSAIDMVGQLEQRHQKELIELKKEIPLMEKILEKPFQQEEDLLKLKSTLSLLEKEINSKIQERQLAERQPKDSVEQDQVDGVVTKVENLLLVSHIDAHQQTHSNIRPLYQNKETEERAMNPVRSRKLRM</sequence>
<dbReference type="InterPro" id="IPR027417">
    <property type="entry name" value="P-loop_NTPase"/>
</dbReference>
<dbReference type="Proteomes" id="UP001214530">
    <property type="component" value="Chromosome"/>
</dbReference>
<dbReference type="PROSITE" id="PS51194">
    <property type="entry name" value="HELICASE_CTER"/>
    <property type="match status" value="1"/>
</dbReference>
<dbReference type="PANTHER" id="PTHR41313">
    <property type="entry name" value="ADENINE-SPECIFIC METHYLTRANSFERASE"/>
    <property type="match status" value="1"/>
</dbReference>
<evidence type="ECO:0000313" key="4">
    <source>
        <dbReference type="EMBL" id="WEK17904.1"/>
    </source>
</evidence>
<dbReference type="GO" id="GO:0004386">
    <property type="term" value="F:helicase activity"/>
    <property type="evidence" value="ECO:0007669"/>
    <property type="project" value="UniProtKB-KW"/>
</dbReference>
<dbReference type="Pfam" id="PF07669">
    <property type="entry name" value="Eco57I"/>
    <property type="match status" value="1"/>
</dbReference>
<keyword evidence="1" id="KW-0175">Coiled coil</keyword>
<dbReference type="Pfam" id="PF00271">
    <property type="entry name" value="Helicase_C"/>
    <property type="match status" value="1"/>
</dbReference>
<dbReference type="SMART" id="SM00490">
    <property type="entry name" value="HELICc"/>
    <property type="match status" value="1"/>
</dbReference>
<dbReference type="PANTHER" id="PTHR41313:SF1">
    <property type="entry name" value="DNA METHYLASE ADENINE-SPECIFIC DOMAIN-CONTAINING PROTEIN"/>
    <property type="match status" value="1"/>
</dbReference>
<dbReference type="CDD" id="cd02440">
    <property type="entry name" value="AdoMet_MTases"/>
    <property type="match status" value="1"/>
</dbReference>
<dbReference type="SUPFAM" id="SSF52540">
    <property type="entry name" value="P-loop containing nucleoside triphosphate hydrolases"/>
    <property type="match status" value="2"/>
</dbReference>
<dbReference type="Gene3D" id="3.40.50.150">
    <property type="entry name" value="Vaccinia Virus protein VP39"/>
    <property type="match status" value="1"/>
</dbReference>
<evidence type="ECO:0000313" key="5">
    <source>
        <dbReference type="Proteomes" id="UP001214530"/>
    </source>
</evidence>
<proteinExistence type="predicted"/>
<dbReference type="Gene3D" id="3.40.50.300">
    <property type="entry name" value="P-loop containing nucleotide triphosphate hydrolases"/>
    <property type="match status" value="2"/>
</dbReference>
<dbReference type="InterPro" id="IPR014001">
    <property type="entry name" value="Helicase_ATP-bd"/>
</dbReference>
<keyword evidence="4" id="KW-0547">Nucleotide-binding</keyword>
<dbReference type="InterPro" id="IPR029063">
    <property type="entry name" value="SAM-dependent_MTases_sf"/>
</dbReference>
<evidence type="ECO:0000256" key="2">
    <source>
        <dbReference type="SAM" id="MobiDB-lite"/>
    </source>
</evidence>
<dbReference type="InterPro" id="IPR011639">
    <property type="entry name" value="MethylTrfase_TaqI-like_dom"/>
</dbReference>
<accession>A0AAJ5W4H3</accession>
<dbReference type="PRINTS" id="PR00507">
    <property type="entry name" value="N12N6MTFRASE"/>
</dbReference>
<dbReference type="InterPro" id="IPR001650">
    <property type="entry name" value="Helicase_C-like"/>
</dbReference>
<dbReference type="GO" id="GO:0006304">
    <property type="term" value="P:DNA modification"/>
    <property type="evidence" value="ECO:0007669"/>
    <property type="project" value="InterPro"/>
</dbReference>
<evidence type="ECO:0000259" key="3">
    <source>
        <dbReference type="PROSITE" id="PS51194"/>
    </source>
</evidence>
<keyword evidence="4" id="KW-0067">ATP-binding</keyword>
<feature type="coiled-coil region" evidence="1">
    <location>
        <begin position="1099"/>
        <end position="1126"/>
    </location>
</feature>